<evidence type="ECO:0000256" key="1">
    <source>
        <dbReference type="SAM" id="Phobius"/>
    </source>
</evidence>
<protein>
    <submittedName>
        <fullName evidence="2">Uncharacterized protein</fullName>
    </submittedName>
</protein>
<sequence length="198" mass="21861">MREHAGTLSLLAVGAGSGFIGFRGSSFGGLCGARFVFFRRCRLLRLFRLLLCAFRALCAFRVFHRFVGLHHPYGIAQGMALFRRHHAEEGDKCGRGVVTGGPCLVHQCGRVGGASGDRLISIGAAFCFAAHPALLMEVVQYGHDRGVGDRPFLLQIFQDFSNGDRAVPLPDPRHDRVFQITQWSRHTRTIVGDVQNVR</sequence>
<dbReference type="Proteomes" id="UP000094094">
    <property type="component" value="Chromosome"/>
</dbReference>
<gene>
    <name evidence="2" type="ORF">SL103_33255</name>
</gene>
<dbReference type="AlphaFoldDB" id="A0A1D7VUR7"/>
<accession>A0A1D7VUR7</accession>
<keyword evidence="1" id="KW-1133">Transmembrane helix</keyword>
<keyword evidence="1" id="KW-0472">Membrane</keyword>
<keyword evidence="1" id="KW-0812">Transmembrane</keyword>
<evidence type="ECO:0000313" key="3">
    <source>
        <dbReference type="Proteomes" id="UP000094094"/>
    </source>
</evidence>
<feature type="transmembrane region" description="Helical" evidence="1">
    <location>
        <begin position="43"/>
        <end position="63"/>
    </location>
</feature>
<organism evidence="2 3">
    <name type="scientific">Streptomyces lydicus</name>
    <dbReference type="NCBI Taxonomy" id="47763"/>
    <lineage>
        <taxon>Bacteria</taxon>
        <taxon>Bacillati</taxon>
        <taxon>Actinomycetota</taxon>
        <taxon>Actinomycetes</taxon>
        <taxon>Kitasatosporales</taxon>
        <taxon>Streptomycetaceae</taxon>
        <taxon>Streptomyces</taxon>
    </lineage>
</organism>
<dbReference type="KEGG" id="slc:SL103_33255"/>
<keyword evidence="3" id="KW-1185">Reference proteome</keyword>
<evidence type="ECO:0000313" key="2">
    <source>
        <dbReference type="EMBL" id="AOP50481.1"/>
    </source>
</evidence>
<reference evidence="2 3" key="1">
    <citation type="submission" date="2016-09" db="EMBL/GenBank/DDBJ databases">
        <title>Complete genome sequencing of Streptomyces lydicus 103 and metabolic pathways analysis of antibiotic biosynthesis.</title>
        <authorList>
            <person name="Jia N."/>
            <person name="Ding M.-Z."/>
            <person name="Gao F."/>
            <person name="Yuan Y.-J."/>
        </authorList>
    </citation>
    <scope>NUCLEOTIDE SEQUENCE [LARGE SCALE GENOMIC DNA]</scope>
    <source>
        <strain evidence="2 3">103</strain>
    </source>
</reference>
<dbReference type="EMBL" id="CP017157">
    <property type="protein sequence ID" value="AOP50481.1"/>
    <property type="molecule type" value="Genomic_DNA"/>
</dbReference>
<proteinExistence type="predicted"/>
<name>A0A1D7VUR7_9ACTN</name>